<evidence type="ECO:0000313" key="2">
    <source>
        <dbReference type="EMBL" id="MBB5892438.1"/>
    </source>
</evidence>
<dbReference type="Proteomes" id="UP000585638">
    <property type="component" value="Unassembled WGS sequence"/>
</dbReference>
<protein>
    <submittedName>
        <fullName evidence="2">Uncharacterized protein</fullName>
    </submittedName>
</protein>
<proteinExistence type="predicted"/>
<keyword evidence="1" id="KW-0812">Transmembrane</keyword>
<feature type="transmembrane region" description="Helical" evidence="1">
    <location>
        <begin position="12"/>
        <end position="37"/>
    </location>
</feature>
<evidence type="ECO:0000313" key="3">
    <source>
        <dbReference type="Proteomes" id="UP000585638"/>
    </source>
</evidence>
<feature type="transmembrane region" description="Helical" evidence="1">
    <location>
        <begin position="81"/>
        <end position="100"/>
    </location>
</feature>
<comment type="caution">
    <text evidence="2">The sequence shown here is derived from an EMBL/GenBank/DDBJ whole genome shotgun (WGS) entry which is preliminary data.</text>
</comment>
<keyword evidence="3" id="KW-1185">Reference proteome</keyword>
<organism evidence="2 3">
    <name type="scientific">Kutzneria kofuensis</name>
    <dbReference type="NCBI Taxonomy" id="103725"/>
    <lineage>
        <taxon>Bacteria</taxon>
        <taxon>Bacillati</taxon>
        <taxon>Actinomycetota</taxon>
        <taxon>Actinomycetes</taxon>
        <taxon>Pseudonocardiales</taxon>
        <taxon>Pseudonocardiaceae</taxon>
        <taxon>Kutzneria</taxon>
    </lineage>
</organism>
<dbReference type="EMBL" id="JACHIR010000001">
    <property type="protein sequence ID" value="MBB5892438.1"/>
    <property type="molecule type" value="Genomic_DNA"/>
</dbReference>
<gene>
    <name evidence="2" type="ORF">BJ998_003634</name>
</gene>
<feature type="transmembrane region" description="Helical" evidence="1">
    <location>
        <begin position="49"/>
        <end position="69"/>
    </location>
</feature>
<keyword evidence="1" id="KW-1133">Transmembrane helix</keyword>
<keyword evidence="1" id="KW-0472">Membrane</keyword>
<reference evidence="2 3" key="1">
    <citation type="submission" date="2020-08" db="EMBL/GenBank/DDBJ databases">
        <title>Sequencing the genomes of 1000 actinobacteria strains.</title>
        <authorList>
            <person name="Klenk H.-P."/>
        </authorList>
    </citation>
    <scope>NUCLEOTIDE SEQUENCE [LARGE SCALE GENOMIC DNA]</scope>
    <source>
        <strain evidence="2 3">DSM 43851</strain>
    </source>
</reference>
<dbReference type="RefSeq" id="WP_246488616.1">
    <property type="nucleotide sequence ID" value="NZ_BAAAWY010000096.1"/>
</dbReference>
<name>A0A7W9KH05_9PSEU</name>
<accession>A0A7W9KH05</accession>
<dbReference type="AlphaFoldDB" id="A0A7W9KH05"/>
<evidence type="ECO:0000256" key="1">
    <source>
        <dbReference type="SAM" id="Phobius"/>
    </source>
</evidence>
<sequence>MKEQRAAHLFALLVLVVTAGPVVSIWLSVIAATALFLPQVPASFTGGGLRSISVLVLASLVVSQLLVPVLRWVPGRPYPRIGAALCALIGLFAGVLAAILA</sequence>